<evidence type="ECO:0000313" key="12">
    <source>
        <dbReference type="Proteomes" id="UP000310200"/>
    </source>
</evidence>
<evidence type="ECO:0000256" key="2">
    <source>
        <dbReference type="ARBA" id="ARBA00009823"/>
    </source>
</evidence>
<comment type="function">
    <text evidence="6">Non catalytic subunit of RNase H2, an endonuclease that specifically degrades the RNA of RNA:DNA hybrids. Participates in DNA replication, possibly by mediating the removal of lagging-strand Okazaki fragment RNA primers during DNA replication. Mediates the excision of single ribonucleotides from DNA:RNA duplexes.</text>
</comment>
<dbReference type="Pfam" id="PF09468">
    <property type="entry name" value="RNase_H2-Ydr279"/>
    <property type="match status" value="1"/>
</dbReference>
<dbReference type="Proteomes" id="UP000310200">
    <property type="component" value="Unassembled WGS sequence"/>
</dbReference>
<evidence type="ECO:0000256" key="7">
    <source>
        <dbReference type="ARBA" id="ARBA00033464"/>
    </source>
</evidence>
<dbReference type="PANTHER" id="PTHR13383">
    <property type="entry name" value="RIBONUCLEASE H2 SUBUNIT B"/>
    <property type="match status" value="1"/>
</dbReference>
<dbReference type="Gene3D" id="2.20.25.530">
    <property type="match status" value="1"/>
</dbReference>
<dbReference type="FunFam" id="1.10.20.120:FF:000002">
    <property type="entry name" value="Ribonuclease H2 subunit B"/>
    <property type="match status" value="1"/>
</dbReference>
<feature type="region of interest" description="Disordered" evidence="8">
    <location>
        <begin position="263"/>
        <end position="333"/>
    </location>
</feature>
<dbReference type="InterPro" id="IPR040456">
    <property type="entry name" value="RNase_H2_suB"/>
</dbReference>
<comment type="similarity">
    <text evidence="2">Belongs to the RNase H2 subunit B family.</text>
</comment>
<proteinExistence type="inferred from homology"/>
<evidence type="ECO:0000259" key="9">
    <source>
        <dbReference type="Pfam" id="PF09468"/>
    </source>
</evidence>
<comment type="subcellular location">
    <subcellularLocation>
        <location evidence="1">Nucleus</location>
    </subcellularLocation>
</comment>
<accession>A0A4S2KE33</accession>
<evidence type="ECO:0000256" key="5">
    <source>
        <dbReference type="ARBA" id="ARBA00023242"/>
    </source>
</evidence>
<feature type="compositionally biased region" description="Basic and acidic residues" evidence="8">
    <location>
        <begin position="293"/>
        <end position="316"/>
    </location>
</feature>
<evidence type="ECO:0000259" key="10">
    <source>
        <dbReference type="Pfam" id="PF17745"/>
    </source>
</evidence>
<dbReference type="InterPro" id="IPR019024">
    <property type="entry name" value="RNase_H2_suB_wHTH"/>
</dbReference>
<dbReference type="GO" id="GO:0005654">
    <property type="term" value="C:nucleoplasm"/>
    <property type="evidence" value="ECO:0007669"/>
    <property type="project" value="TreeGrafter"/>
</dbReference>
<feature type="domain" description="Rnh202 triple barrel" evidence="10">
    <location>
        <begin position="35"/>
        <end position="98"/>
    </location>
</feature>
<evidence type="ECO:0000256" key="1">
    <source>
        <dbReference type="ARBA" id="ARBA00004123"/>
    </source>
</evidence>
<keyword evidence="5" id="KW-0539">Nucleus</keyword>
<comment type="subunit">
    <text evidence="3">The RNase H2 complex is a heterotrimer composed of the catalytic subunit RNASEH2A and the non-catalytic subunits RNASEH2B and RNASEH2C.</text>
</comment>
<dbReference type="InterPro" id="IPR041195">
    <property type="entry name" value="Rnh202_N"/>
</dbReference>
<dbReference type="GO" id="GO:0006401">
    <property type="term" value="P:RNA catabolic process"/>
    <property type="evidence" value="ECO:0007669"/>
    <property type="project" value="TreeGrafter"/>
</dbReference>
<feature type="compositionally biased region" description="Polar residues" evidence="8">
    <location>
        <begin position="324"/>
        <end position="333"/>
    </location>
</feature>
<evidence type="ECO:0000313" key="11">
    <source>
        <dbReference type="EMBL" id="TGZ47595.1"/>
    </source>
</evidence>
<dbReference type="GO" id="GO:0032299">
    <property type="term" value="C:ribonuclease H2 complex"/>
    <property type="evidence" value="ECO:0007669"/>
    <property type="project" value="InterPro"/>
</dbReference>
<name>A0A4S2KE33_9HYME</name>
<dbReference type="AlphaFoldDB" id="A0A4S2KE33"/>
<dbReference type="Gene3D" id="1.10.20.120">
    <property type="match status" value="1"/>
</dbReference>
<dbReference type="Pfam" id="PF17745">
    <property type="entry name" value="Ydr279_N"/>
    <property type="match status" value="1"/>
</dbReference>
<organism evidence="11 12">
    <name type="scientific">Temnothorax longispinosus</name>
    <dbReference type="NCBI Taxonomy" id="300112"/>
    <lineage>
        <taxon>Eukaryota</taxon>
        <taxon>Metazoa</taxon>
        <taxon>Ecdysozoa</taxon>
        <taxon>Arthropoda</taxon>
        <taxon>Hexapoda</taxon>
        <taxon>Insecta</taxon>
        <taxon>Pterygota</taxon>
        <taxon>Neoptera</taxon>
        <taxon>Endopterygota</taxon>
        <taxon>Hymenoptera</taxon>
        <taxon>Apocrita</taxon>
        <taxon>Aculeata</taxon>
        <taxon>Formicoidea</taxon>
        <taxon>Formicidae</taxon>
        <taxon>Myrmicinae</taxon>
        <taxon>Temnothorax</taxon>
    </lineage>
</organism>
<gene>
    <name evidence="11" type="ORF">DBV15_03479</name>
</gene>
<evidence type="ECO:0000256" key="6">
    <source>
        <dbReference type="ARBA" id="ARBA00024778"/>
    </source>
</evidence>
<dbReference type="CDD" id="cd09270">
    <property type="entry name" value="RNase_H2-B"/>
    <property type="match status" value="1"/>
</dbReference>
<dbReference type="PANTHER" id="PTHR13383:SF11">
    <property type="entry name" value="RIBONUCLEASE H2 SUBUNIT B"/>
    <property type="match status" value="1"/>
</dbReference>
<dbReference type="EMBL" id="QBLH01002723">
    <property type="protein sequence ID" value="TGZ47595.1"/>
    <property type="molecule type" value="Genomic_DNA"/>
</dbReference>
<feature type="domain" description="Ribonuclease H2 subunit B wHTH" evidence="9">
    <location>
        <begin position="101"/>
        <end position="248"/>
    </location>
</feature>
<evidence type="ECO:0000256" key="4">
    <source>
        <dbReference type="ARBA" id="ARBA00019062"/>
    </source>
</evidence>
<reference evidence="11 12" key="1">
    <citation type="journal article" date="2019" name="Philos. Trans. R. Soc. Lond., B, Biol. Sci.">
        <title>Ant behaviour and brain gene expression of defending hosts depend on the ecological success of the intruding social parasite.</title>
        <authorList>
            <person name="Kaur R."/>
            <person name="Stoldt M."/>
            <person name="Jongepier E."/>
            <person name="Feldmeyer B."/>
            <person name="Menzel F."/>
            <person name="Bornberg-Bauer E."/>
            <person name="Foitzik S."/>
        </authorList>
    </citation>
    <scope>NUCLEOTIDE SEQUENCE [LARGE SCALE GENOMIC DNA]</scope>
    <source>
        <tissue evidence="11">Whole body</tissue>
    </source>
</reference>
<evidence type="ECO:0000256" key="8">
    <source>
        <dbReference type="SAM" id="MobiDB-lite"/>
    </source>
</evidence>
<keyword evidence="12" id="KW-1185">Reference proteome</keyword>
<feature type="compositionally biased region" description="Basic and acidic residues" evidence="8">
    <location>
        <begin position="270"/>
        <end position="282"/>
    </location>
</feature>
<comment type="caution">
    <text evidence="11">The sequence shown here is derived from an EMBL/GenBank/DDBJ whole genome shotgun (WGS) entry which is preliminary data.</text>
</comment>
<evidence type="ECO:0000256" key="3">
    <source>
        <dbReference type="ARBA" id="ARBA00011277"/>
    </source>
</evidence>
<protein>
    <recommendedName>
        <fullName evidence="4">Ribonuclease H2 subunit B</fullName>
    </recommendedName>
    <alternativeName>
        <fullName evidence="7">Ribonuclease HI subunit B</fullName>
    </alternativeName>
</protein>
<dbReference type="STRING" id="300112.A0A4S2KE33"/>
<sequence length="333" mass="37560">MPRAKSLPQKLVKVASCHPSASTWVFLMKEDTLDSTSGGQPEIVKLRHPASDKPAVFAFSPGNLTVQEVLIFDEKKRSWFIDNNVKSDGKLHLSTPIDPIFLALPYLRKSQMAQPLEQCLWDEDFPETSRLVQCENLNLSLVADRKGDESLQAFKFNEEKSLNWLRKKVEKVAHVLQEKGVHVSQGAMSATYVKSTKYESGTEAGHHLQAKDQFIDKALIDENFLTEYLKYAHGIVSEYLAEDLSKKLAQRLNISDEVENKKRKLTSPKNETDEKKLKKDSVEESPVSKTKKQTKELSKPEKSQKSAAPGKKELARQRAAAGSKSITSFFQKK</sequence>